<gene>
    <name evidence="1" type="ORF">S12H4_14849</name>
</gene>
<sequence>PGARRFRQLLSVDIHKTKDSLALLNQAAGMLEGR</sequence>
<evidence type="ECO:0000313" key="1">
    <source>
        <dbReference type="EMBL" id="GAI84586.1"/>
    </source>
</evidence>
<proteinExistence type="predicted"/>
<organism evidence="1">
    <name type="scientific">marine sediment metagenome</name>
    <dbReference type="NCBI Taxonomy" id="412755"/>
    <lineage>
        <taxon>unclassified sequences</taxon>
        <taxon>metagenomes</taxon>
        <taxon>ecological metagenomes</taxon>
    </lineage>
</organism>
<reference evidence="1" key="1">
    <citation type="journal article" date="2014" name="Front. Microbiol.">
        <title>High frequency of phylogenetically diverse reductive dehalogenase-homologous genes in deep subseafloor sedimentary metagenomes.</title>
        <authorList>
            <person name="Kawai M."/>
            <person name="Futagami T."/>
            <person name="Toyoda A."/>
            <person name="Takaki Y."/>
            <person name="Nishi S."/>
            <person name="Hori S."/>
            <person name="Arai W."/>
            <person name="Tsubouchi T."/>
            <person name="Morono Y."/>
            <person name="Uchiyama I."/>
            <person name="Ito T."/>
            <person name="Fujiyama A."/>
            <person name="Inagaki F."/>
            <person name="Takami H."/>
        </authorList>
    </citation>
    <scope>NUCLEOTIDE SEQUENCE</scope>
    <source>
        <strain evidence="1">Expedition CK06-06</strain>
    </source>
</reference>
<protein>
    <submittedName>
        <fullName evidence="1">Uncharacterized protein</fullName>
    </submittedName>
</protein>
<feature type="non-terminal residue" evidence="1">
    <location>
        <position position="1"/>
    </location>
</feature>
<dbReference type="EMBL" id="BARW01007095">
    <property type="protein sequence ID" value="GAI84586.1"/>
    <property type="molecule type" value="Genomic_DNA"/>
</dbReference>
<comment type="caution">
    <text evidence="1">The sequence shown here is derived from an EMBL/GenBank/DDBJ whole genome shotgun (WGS) entry which is preliminary data.</text>
</comment>
<dbReference type="AlphaFoldDB" id="X1SZM6"/>
<accession>X1SZM6</accession>
<name>X1SZM6_9ZZZZ</name>